<accession>A0A2V1D3Z9</accession>
<dbReference type="PROSITE" id="PS50048">
    <property type="entry name" value="ZN2_CY6_FUNGAL_2"/>
    <property type="match status" value="1"/>
</dbReference>
<dbReference type="InterPro" id="IPR053230">
    <property type="entry name" value="Trans_reg_galc"/>
</dbReference>
<proteinExistence type="predicted"/>
<name>A0A2V1D3Z9_9PLEO</name>
<reference evidence="4 5" key="1">
    <citation type="journal article" date="2018" name="Sci. Rep.">
        <title>Comparative genomics provides insights into the lifestyle and reveals functional heterogeneity of dark septate endophytic fungi.</title>
        <authorList>
            <person name="Knapp D.G."/>
            <person name="Nemeth J.B."/>
            <person name="Barry K."/>
            <person name="Hainaut M."/>
            <person name="Henrissat B."/>
            <person name="Johnson J."/>
            <person name="Kuo A."/>
            <person name="Lim J.H.P."/>
            <person name="Lipzen A."/>
            <person name="Nolan M."/>
            <person name="Ohm R.A."/>
            <person name="Tamas L."/>
            <person name="Grigoriev I.V."/>
            <person name="Spatafora J.W."/>
            <person name="Nagy L.G."/>
            <person name="Kovacs G.M."/>
        </authorList>
    </citation>
    <scope>NUCLEOTIDE SEQUENCE [LARGE SCALE GENOMIC DNA]</scope>
    <source>
        <strain evidence="4 5">DSE2036</strain>
    </source>
</reference>
<dbReference type="Gene3D" id="4.10.240.10">
    <property type="entry name" value="Zn(2)-C6 fungal-type DNA-binding domain"/>
    <property type="match status" value="1"/>
</dbReference>
<dbReference type="CDD" id="cd00067">
    <property type="entry name" value="GAL4"/>
    <property type="match status" value="1"/>
</dbReference>
<evidence type="ECO:0000256" key="2">
    <source>
        <dbReference type="SAM" id="MobiDB-lite"/>
    </source>
</evidence>
<organism evidence="4 5">
    <name type="scientific">Periconia macrospinosa</name>
    <dbReference type="NCBI Taxonomy" id="97972"/>
    <lineage>
        <taxon>Eukaryota</taxon>
        <taxon>Fungi</taxon>
        <taxon>Dikarya</taxon>
        <taxon>Ascomycota</taxon>
        <taxon>Pezizomycotina</taxon>
        <taxon>Dothideomycetes</taxon>
        <taxon>Pleosporomycetidae</taxon>
        <taxon>Pleosporales</taxon>
        <taxon>Massarineae</taxon>
        <taxon>Periconiaceae</taxon>
        <taxon>Periconia</taxon>
    </lineage>
</organism>
<dbReference type="EMBL" id="KZ805651">
    <property type="protein sequence ID" value="PVH92756.1"/>
    <property type="molecule type" value="Genomic_DNA"/>
</dbReference>
<evidence type="ECO:0000313" key="4">
    <source>
        <dbReference type="EMBL" id="PVH92756.1"/>
    </source>
</evidence>
<dbReference type="OrthoDB" id="10261408at2759"/>
<dbReference type="InterPro" id="IPR001138">
    <property type="entry name" value="Zn2Cys6_DnaBD"/>
</dbReference>
<dbReference type="PROSITE" id="PS00463">
    <property type="entry name" value="ZN2_CY6_FUNGAL_1"/>
    <property type="match status" value="1"/>
</dbReference>
<evidence type="ECO:0000256" key="1">
    <source>
        <dbReference type="ARBA" id="ARBA00023242"/>
    </source>
</evidence>
<protein>
    <recommendedName>
        <fullName evidence="3">Zn(2)-C6 fungal-type domain-containing protein</fullName>
    </recommendedName>
</protein>
<keyword evidence="1" id="KW-0539">Nucleus</keyword>
<dbReference type="SMART" id="SM00066">
    <property type="entry name" value="GAL4"/>
    <property type="match status" value="1"/>
</dbReference>
<dbReference type="Proteomes" id="UP000244855">
    <property type="component" value="Unassembled WGS sequence"/>
</dbReference>
<evidence type="ECO:0000259" key="3">
    <source>
        <dbReference type="PROSITE" id="PS50048"/>
    </source>
</evidence>
<feature type="region of interest" description="Disordered" evidence="2">
    <location>
        <begin position="1"/>
        <end position="26"/>
    </location>
</feature>
<feature type="domain" description="Zn(2)-C6 fungal-type" evidence="3">
    <location>
        <begin position="34"/>
        <end position="64"/>
    </location>
</feature>
<gene>
    <name evidence="4" type="ORF">DM02DRAFT_542955</name>
</gene>
<dbReference type="SUPFAM" id="SSF57701">
    <property type="entry name" value="Zn2/Cys6 DNA-binding domain"/>
    <property type="match status" value="1"/>
</dbReference>
<sequence>MDKRPPAPKLAIPRLAYERKSPQNRHSKSWVQKACNNCRKRKVKCSGERPRCRDCVNQHVPCIYSQARKDRLRESVSGTPLTNPAKGYRPEQSARCFSKRSKCTC</sequence>
<evidence type="ECO:0000313" key="5">
    <source>
        <dbReference type="Proteomes" id="UP000244855"/>
    </source>
</evidence>
<keyword evidence="5" id="KW-1185">Reference proteome</keyword>
<dbReference type="InterPro" id="IPR036864">
    <property type="entry name" value="Zn2-C6_fun-type_DNA-bd_sf"/>
</dbReference>
<dbReference type="GO" id="GO:0000981">
    <property type="term" value="F:DNA-binding transcription factor activity, RNA polymerase II-specific"/>
    <property type="evidence" value="ECO:0007669"/>
    <property type="project" value="InterPro"/>
</dbReference>
<dbReference type="PANTHER" id="PTHR47654">
    <property type="entry name" value="ZN(II)2CYS6 TRANSCRIPTION FACTOR (EUROFUNG)-RELATED"/>
    <property type="match status" value="1"/>
</dbReference>
<dbReference type="AlphaFoldDB" id="A0A2V1D3Z9"/>
<dbReference type="GO" id="GO:0008270">
    <property type="term" value="F:zinc ion binding"/>
    <property type="evidence" value="ECO:0007669"/>
    <property type="project" value="InterPro"/>
</dbReference>
<dbReference type="Pfam" id="PF00172">
    <property type="entry name" value="Zn_clus"/>
    <property type="match status" value="1"/>
</dbReference>